<keyword evidence="4 5" id="KW-0472">Membrane</keyword>
<evidence type="ECO:0000256" key="5">
    <source>
        <dbReference type="SAM" id="Phobius"/>
    </source>
</evidence>
<evidence type="ECO:0000256" key="3">
    <source>
        <dbReference type="ARBA" id="ARBA00022989"/>
    </source>
</evidence>
<dbReference type="Gene3D" id="1.20.1250.20">
    <property type="entry name" value="MFS general substrate transporter like domains"/>
    <property type="match status" value="2"/>
</dbReference>
<dbReference type="eggNOG" id="ENOG502QTNE">
    <property type="taxonomic scope" value="Eukaryota"/>
</dbReference>
<dbReference type="OrthoDB" id="410267at2759"/>
<comment type="subcellular location">
    <subcellularLocation>
        <location evidence="1">Membrane</location>
        <topology evidence="1">Multi-pass membrane protein</topology>
    </subcellularLocation>
</comment>
<feature type="transmembrane region" description="Helical" evidence="5">
    <location>
        <begin position="382"/>
        <end position="410"/>
    </location>
</feature>
<evidence type="ECO:0000256" key="4">
    <source>
        <dbReference type="ARBA" id="ARBA00023136"/>
    </source>
</evidence>
<reference evidence="6 7" key="1">
    <citation type="journal article" date="2011" name="PLoS Pathog.">
        <title>Endophytic Life Strategies Decoded by Genome and Transcriptome Analyses of the Mutualistic Root Symbiont Piriformospora indica.</title>
        <authorList>
            <person name="Zuccaro A."/>
            <person name="Lahrmann U."/>
            <person name="Guldener U."/>
            <person name="Langen G."/>
            <person name="Pfiffi S."/>
            <person name="Biedenkopf D."/>
            <person name="Wong P."/>
            <person name="Samans B."/>
            <person name="Grimm C."/>
            <person name="Basiewicz M."/>
            <person name="Murat C."/>
            <person name="Martin F."/>
            <person name="Kogel K.H."/>
        </authorList>
    </citation>
    <scope>NUCLEOTIDE SEQUENCE [LARGE SCALE GENOMIC DNA]</scope>
    <source>
        <strain evidence="6 7">DSM 11827</strain>
    </source>
</reference>
<evidence type="ECO:0000313" key="7">
    <source>
        <dbReference type="Proteomes" id="UP000007148"/>
    </source>
</evidence>
<feature type="transmembrane region" description="Helical" evidence="5">
    <location>
        <begin position="181"/>
        <end position="203"/>
    </location>
</feature>
<feature type="transmembrane region" description="Helical" evidence="5">
    <location>
        <begin position="71"/>
        <end position="91"/>
    </location>
</feature>
<dbReference type="PANTHER" id="PTHR21576">
    <property type="entry name" value="UNCHARACTERIZED NODULIN-LIKE PROTEIN"/>
    <property type="match status" value="1"/>
</dbReference>
<dbReference type="OMA" id="PTMWWLA"/>
<proteinExistence type="predicted"/>
<feature type="transmembrane region" description="Helical" evidence="5">
    <location>
        <begin position="112"/>
        <end position="133"/>
    </location>
</feature>
<feature type="transmembrane region" description="Helical" evidence="5">
    <location>
        <begin position="355"/>
        <end position="376"/>
    </location>
</feature>
<feature type="transmembrane region" description="Helical" evidence="5">
    <location>
        <begin position="458"/>
        <end position="478"/>
    </location>
</feature>
<accession>G4U2Z2</accession>
<evidence type="ECO:0000313" key="6">
    <source>
        <dbReference type="EMBL" id="CCA77941.1"/>
    </source>
</evidence>
<keyword evidence="7" id="KW-1185">Reference proteome</keyword>
<dbReference type="AlphaFoldDB" id="G4U2Z2"/>
<dbReference type="GO" id="GO:0000329">
    <property type="term" value="C:fungal-type vacuole membrane"/>
    <property type="evidence" value="ECO:0007669"/>
    <property type="project" value="TreeGrafter"/>
</dbReference>
<feature type="transmembrane region" description="Helical" evidence="5">
    <location>
        <begin position="12"/>
        <end position="32"/>
    </location>
</feature>
<dbReference type="EMBL" id="CAFZ01001878">
    <property type="protein sequence ID" value="CCA77941.1"/>
    <property type="molecule type" value="Genomic_DNA"/>
</dbReference>
<feature type="transmembrane region" description="Helical" evidence="5">
    <location>
        <begin position="145"/>
        <end position="169"/>
    </location>
</feature>
<keyword evidence="6" id="KW-0808">Transferase</keyword>
<dbReference type="HOGENOM" id="CLU_012596_2_1_1"/>
<dbReference type="InParanoid" id="G4U2Z2"/>
<comment type="caution">
    <text evidence="6">The sequence shown here is derived from an EMBL/GenBank/DDBJ whole genome shotgun (WGS) entry which is preliminary data.</text>
</comment>
<dbReference type="GO" id="GO:0022857">
    <property type="term" value="F:transmembrane transporter activity"/>
    <property type="evidence" value="ECO:0007669"/>
    <property type="project" value="InterPro"/>
</dbReference>
<dbReference type="GO" id="GO:0016740">
    <property type="term" value="F:transferase activity"/>
    <property type="evidence" value="ECO:0007669"/>
    <property type="project" value="UniProtKB-KW"/>
</dbReference>
<name>G4U2Z2_SERID</name>
<feature type="transmembrane region" description="Helical" evidence="5">
    <location>
        <begin position="417"/>
        <end position="438"/>
    </location>
</feature>
<dbReference type="Proteomes" id="UP000007148">
    <property type="component" value="Unassembled WGS sequence"/>
</dbReference>
<dbReference type="SUPFAM" id="SSF103473">
    <property type="entry name" value="MFS general substrate transporter"/>
    <property type="match status" value="1"/>
</dbReference>
<keyword evidence="2 5" id="KW-0812">Transmembrane</keyword>
<dbReference type="InterPro" id="IPR036259">
    <property type="entry name" value="MFS_trans_sf"/>
</dbReference>
<keyword evidence="3 5" id="KW-1133">Transmembrane helix</keyword>
<sequence>MSTRIARSVSTGLVLAGAALTAGGIFCFPLYAPTLVERLSLSQAQVSTIALAGMSAQYPLAAVMGSLLDTYGTWLTSLIAGILFSSGFGSFAYQLSKAGRLPPGSANSPFRILVACFFLCGVGTAASLFTIMFSASQAFPGHTGISTGASTAFFGLSPLFLSVIASSFFSNEAKELNVTKFIIVLSITAGIAHVVAAAFLRIFPPKATIPHTADEEIDNPVPVIHPTEHTPLLSGPNKPTDEVVAPEQTIRQLLKDVDFWLLALTMLLLLGSCEMVLSNIGTIVLGVPMHRGDVTTGVDTPSGSEGGVVQVRLLSLSNTCARLLVGPLADYLAPAPLAHPTGEVYFPRKRYVSRLAFLSTACALMAIAYLWMAAGVVSQTDIYLVSIATGVAYGSAFTVTPSIVASLWLGPNAGRNFGIVTYAPFIGTPLFAYLYAFISQSYQLEGETVCTGTRCWRTTFFITTATTTVALLLSLTLLRRRRESV</sequence>
<gene>
    <name evidence="6" type="ORF">PIIN_00655</name>
</gene>
<feature type="transmembrane region" description="Helical" evidence="5">
    <location>
        <begin position="259"/>
        <end position="285"/>
    </location>
</feature>
<dbReference type="Pfam" id="PF07690">
    <property type="entry name" value="MFS_1"/>
    <property type="match status" value="1"/>
</dbReference>
<organism evidence="6 7">
    <name type="scientific">Serendipita indica (strain DSM 11827)</name>
    <name type="common">Root endophyte fungus</name>
    <name type="synonym">Piriformospora indica</name>
    <dbReference type="NCBI Taxonomy" id="1109443"/>
    <lineage>
        <taxon>Eukaryota</taxon>
        <taxon>Fungi</taxon>
        <taxon>Dikarya</taxon>
        <taxon>Basidiomycota</taxon>
        <taxon>Agaricomycotina</taxon>
        <taxon>Agaricomycetes</taxon>
        <taxon>Sebacinales</taxon>
        <taxon>Serendipitaceae</taxon>
        <taxon>Serendipita</taxon>
    </lineage>
</organism>
<protein>
    <submittedName>
        <fullName evidence="6">Related to carboxyl methyl transferase</fullName>
    </submittedName>
</protein>
<dbReference type="InterPro" id="IPR011701">
    <property type="entry name" value="MFS"/>
</dbReference>
<evidence type="ECO:0000256" key="1">
    <source>
        <dbReference type="ARBA" id="ARBA00004141"/>
    </source>
</evidence>
<evidence type="ECO:0000256" key="2">
    <source>
        <dbReference type="ARBA" id="ARBA00022692"/>
    </source>
</evidence>
<dbReference type="PANTHER" id="PTHR21576:SF158">
    <property type="entry name" value="RIBOSOMAL RNA-PROCESSING PROTEIN 12-LIKE CONSERVED DOMAIN-CONTAINING PROTEIN"/>
    <property type="match status" value="1"/>
</dbReference>